<dbReference type="Proteomes" id="UP000002296">
    <property type="component" value="Unassembled WGS sequence"/>
</dbReference>
<proteinExistence type="predicted"/>
<sequence length="222" mass="24920">MPSNVPKCAYIFVYLSLLFGVYSLHFGFIVECFFFLLLFVCCLCEAVLVSQGSELSWILREKIIIIIVCLLMSVRSIVTKQLLRQSTLQPRLKLPAGRVVSLEEGRRLARLVHEEAEQTDAANLAAVENRSLNSPVVLEEEVSKRILLLRQRSNKAANIRAAVAYAQRSKVPGAVGKMGTEVREVAVKLLRKDSSARGALKERHERTKRTRASKKRAVGTRK</sequence>
<evidence type="ECO:0000313" key="3">
    <source>
        <dbReference type="EMBL" id="EAN83617.1"/>
    </source>
</evidence>
<comment type="caution">
    <text evidence="3">The sequence shown here is derived from an EMBL/GenBank/DDBJ whole genome shotgun (WGS) entry which is preliminary data.</text>
</comment>
<gene>
    <name evidence="3" type="ORF">Tc00.1047053510345.50</name>
</gene>
<dbReference type="KEGG" id="tcr:510345.50"/>
<keyword evidence="2" id="KW-0472">Membrane</keyword>
<dbReference type="AlphaFoldDB" id="Q4CTL2"/>
<feature type="transmembrane region" description="Helical" evidence="2">
    <location>
        <begin position="33"/>
        <end position="51"/>
    </location>
</feature>
<evidence type="ECO:0000256" key="2">
    <source>
        <dbReference type="SAM" id="Phobius"/>
    </source>
</evidence>
<evidence type="ECO:0000313" key="4">
    <source>
        <dbReference type="Proteomes" id="UP000002296"/>
    </source>
</evidence>
<dbReference type="PaxDb" id="353153-Q4CTL2"/>
<dbReference type="InParanoid" id="Q4CTL2"/>
<keyword evidence="2" id="KW-1133">Transmembrane helix</keyword>
<feature type="region of interest" description="Disordered" evidence="1">
    <location>
        <begin position="193"/>
        <end position="222"/>
    </location>
</feature>
<dbReference type="EMBL" id="AAHK01001976">
    <property type="protein sequence ID" value="EAN83617.1"/>
    <property type="molecule type" value="Genomic_DNA"/>
</dbReference>
<dbReference type="OMA" id="QGSELSW"/>
<keyword evidence="4" id="KW-1185">Reference proteome</keyword>
<feature type="compositionally biased region" description="Basic residues" evidence="1">
    <location>
        <begin position="206"/>
        <end position="222"/>
    </location>
</feature>
<reference evidence="3 4" key="1">
    <citation type="journal article" date="2005" name="Science">
        <title>The genome sequence of Trypanosoma cruzi, etiologic agent of Chagas disease.</title>
        <authorList>
            <person name="El-Sayed N.M."/>
            <person name="Myler P.J."/>
            <person name="Bartholomeu D.C."/>
            <person name="Nilsson D."/>
            <person name="Aggarwal G."/>
            <person name="Tran A.N."/>
            <person name="Ghedin E."/>
            <person name="Worthey E.A."/>
            <person name="Delcher A.L."/>
            <person name="Blandin G."/>
            <person name="Westenberger S.J."/>
            <person name="Caler E."/>
            <person name="Cerqueira G.C."/>
            <person name="Branche C."/>
            <person name="Haas B."/>
            <person name="Anupama A."/>
            <person name="Arner E."/>
            <person name="Aslund L."/>
            <person name="Attipoe P."/>
            <person name="Bontempi E."/>
            <person name="Bringaud F."/>
            <person name="Burton P."/>
            <person name="Cadag E."/>
            <person name="Campbell D.A."/>
            <person name="Carrington M."/>
            <person name="Crabtree J."/>
            <person name="Darban H."/>
            <person name="da Silveira J.F."/>
            <person name="de Jong P."/>
            <person name="Edwards K."/>
            <person name="Englund P.T."/>
            <person name="Fazelina G."/>
            <person name="Feldblyum T."/>
            <person name="Ferella M."/>
            <person name="Frasch A.C."/>
            <person name="Gull K."/>
            <person name="Horn D."/>
            <person name="Hou L."/>
            <person name="Huang Y."/>
            <person name="Kindlund E."/>
            <person name="Klingbeil M."/>
            <person name="Kluge S."/>
            <person name="Koo H."/>
            <person name="Lacerda D."/>
            <person name="Levin M.J."/>
            <person name="Lorenzi H."/>
            <person name="Louie T."/>
            <person name="Machado C.R."/>
            <person name="McCulloch R."/>
            <person name="McKenna A."/>
            <person name="Mizuno Y."/>
            <person name="Mottram J.C."/>
            <person name="Nelson S."/>
            <person name="Ochaya S."/>
            <person name="Osoegawa K."/>
            <person name="Pai G."/>
            <person name="Parsons M."/>
            <person name="Pentony M."/>
            <person name="Pettersson U."/>
            <person name="Pop M."/>
            <person name="Ramirez J.L."/>
            <person name="Rinta J."/>
            <person name="Robertson L."/>
            <person name="Salzberg S.L."/>
            <person name="Sanchez D.O."/>
            <person name="Seyler A."/>
            <person name="Sharma R."/>
            <person name="Shetty J."/>
            <person name="Simpson A.J."/>
            <person name="Sisk E."/>
            <person name="Tammi M.T."/>
            <person name="Tarleton R."/>
            <person name="Teixeira S."/>
            <person name="Van Aken S."/>
            <person name="Vogt C."/>
            <person name="Ward P.N."/>
            <person name="Wickstead B."/>
            <person name="Wortman J."/>
            <person name="White O."/>
            <person name="Fraser C.M."/>
            <person name="Stuart K.D."/>
            <person name="Andersson B."/>
        </authorList>
    </citation>
    <scope>NUCLEOTIDE SEQUENCE [LARGE SCALE GENOMIC DNA]</scope>
    <source>
        <strain evidence="3 4">CL Brener</strain>
    </source>
</reference>
<dbReference type="GeneID" id="3535201"/>
<protein>
    <submittedName>
        <fullName evidence="3">Uncharacterized protein</fullName>
    </submittedName>
</protein>
<dbReference type="eggNOG" id="ENOG502S99H">
    <property type="taxonomic scope" value="Eukaryota"/>
</dbReference>
<feature type="transmembrane region" description="Helical" evidence="2">
    <location>
        <begin position="63"/>
        <end position="83"/>
    </location>
</feature>
<dbReference type="RefSeq" id="XP_805468.1">
    <property type="nucleotide sequence ID" value="XM_800375.1"/>
</dbReference>
<name>Q4CTL2_TRYCC</name>
<organism evidence="3 4">
    <name type="scientific">Trypanosoma cruzi (strain CL Brener)</name>
    <dbReference type="NCBI Taxonomy" id="353153"/>
    <lineage>
        <taxon>Eukaryota</taxon>
        <taxon>Discoba</taxon>
        <taxon>Euglenozoa</taxon>
        <taxon>Kinetoplastea</taxon>
        <taxon>Metakinetoplastina</taxon>
        <taxon>Trypanosomatida</taxon>
        <taxon>Trypanosomatidae</taxon>
        <taxon>Trypanosoma</taxon>
        <taxon>Schizotrypanum</taxon>
    </lineage>
</organism>
<evidence type="ECO:0000256" key="1">
    <source>
        <dbReference type="SAM" id="MobiDB-lite"/>
    </source>
</evidence>
<feature type="compositionally biased region" description="Basic and acidic residues" evidence="1">
    <location>
        <begin position="193"/>
        <end position="205"/>
    </location>
</feature>
<keyword evidence="2" id="KW-0812">Transmembrane</keyword>
<accession>Q4CTL2</accession>